<feature type="transmembrane region" description="Helical" evidence="1">
    <location>
        <begin position="315"/>
        <end position="337"/>
    </location>
</feature>
<evidence type="ECO:0000256" key="1">
    <source>
        <dbReference type="SAM" id="Phobius"/>
    </source>
</evidence>
<evidence type="ECO:0008006" key="4">
    <source>
        <dbReference type="Google" id="ProtNLM"/>
    </source>
</evidence>
<proteinExistence type="predicted"/>
<keyword evidence="1" id="KW-0812">Transmembrane</keyword>
<protein>
    <recommendedName>
        <fullName evidence="4">O-antigen ligase like membrane protein</fullName>
    </recommendedName>
</protein>
<feature type="transmembrane region" description="Helical" evidence="1">
    <location>
        <begin position="54"/>
        <end position="72"/>
    </location>
</feature>
<dbReference type="RefSeq" id="WP_204291430.1">
    <property type="nucleotide sequence ID" value="NZ_BAAAGZ010000010.1"/>
</dbReference>
<feature type="transmembrane region" description="Helical" evidence="1">
    <location>
        <begin position="214"/>
        <end position="239"/>
    </location>
</feature>
<organism evidence="2 3">
    <name type="scientific">Micromonospora gifhornensis</name>
    <dbReference type="NCBI Taxonomy" id="84594"/>
    <lineage>
        <taxon>Bacteria</taxon>
        <taxon>Bacillati</taxon>
        <taxon>Actinomycetota</taxon>
        <taxon>Actinomycetes</taxon>
        <taxon>Micromonosporales</taxon>
        <taxon>Micromonosporaceae</taxon>
        <taxon>Micromonospora</taxon>
    </lineage>
</organism>
<feature type="transmembrane region" description="Helical" evidence="1">
    <location>
        <begin position="185"/>
        <end position="202"/>
    </location>
</feature>
<feature type="transmembrane region" description="Helical" evidence="1">
    <location>
        <begin position="246"/>
        <end position="265"/>
    </location>
</feature>
<dbReference type="Proteomes" id="UP000647860">
    <property type="component" value="Unassembled WGS sequence"/>
</dbReference>
<gene>
    <name evidence="2" type="ORF">Vgi01_30080</name>
</gene>
<dbReference type="EMBL" id="BOPA01000020">
    <property type="protein sequence ID" value="GIJ16324.1"/>
    <property type="molecule type" value="Genomic_DNA"/>
</dbReference>
<evidence type="ECO:0000313" key="3">
    <source>
        <dbReference type="Proteomes" id="UP000647860"/>
    </source>
</evidence>
<sequence>MDSGVGIAWDVVLAGMVVLFLFTVLRIPATPMIAVSIVLVLCSSTYVERSTNTGFSEVVRVASVLVLARFIWSAASQDRSEDPALADRCGQFVRVLAATIVAYLAFATIGHGMYQALLLYTAGAVLTVVYGTLIARRISGPQLRAGILIALVLAISGSVVFGIVRAGDGILGERLRGLVSSPNLLGFYAVMIFALLLSYRTFRLWMLPVGAVTGAALVWTASRSSLIATVLLVTAHLALRQTRLRALWILLGATGLVLLLSNPAWMTDSDLTILRSNNSRHDSYAYTMTVLADTGWQGIGLGNELVQVASTPLRALVHAGLAGGLLVAAMYAVIVYYSAKVGRQTLLFGGVMVVHSLSEGWLLSPVGPMTMCFVAVWCALAKCEAAPPSIPRHTARTPMPATTRERSYAVV</sequence>
<accession>A0ABQ4IEI0</accession>
<reference evidence="2 3" key="1">
    <citation type="submission" date="2021-01" db="EMBL/GenBank/DDBJ databases">
        <title>Whole genome shotgun sequence of Verrucosispora gifhornensis NBRC 16317.</title>
        <authorList>
            <person name="Komaki H."/>
            <person name="Tamura T."/>
        </authorList>
    </citation>
    <scope>NUCLEOTIDE SEQUENCE [LARGE SCALE GENOMIC DNA]</scope>
    <source>
        <strain evidence="2 3">NBRC 16317</strain>
    </source>
</reference>
<feature type="transmembrane region" description="Helical" evidence="1">
    <location>
        <begin position="145"/>
        <end position="164"/>
    </location>
</feature>
<feature type="transmembrane region" description="Helical" evidence="1">
    <location>
        <begin position="117"/>
        <end position="139"/>
    </location>
</feature>
<keyword evidence="3" id="KW-1185">Reference proteome</keyword>
<comment type="caution">
    <text evidence="2">The sequence shown here is derived from an EMBL/GenBank/DDBJ whole genome shotgun (WGS) entry which is preliminary data.</text>
</comment>
<feature type="transmembrane region" description="Helical" evidence="1">
    <location>
        <begin position="7"/>
        <end position="25"/>
    </location>
</feature>
<keyword evidence="1" id="KW-1133">Transmembrane helix</keyword>
<name>A0ABQ4IEI0_9ACTN</name>
<evidence type="ECO:0000313" key="2">
    <source>
        <dbReference type="EMBL" id="GIJ16324.1"/>
    </source>
</evidence>
<feature type="transmembrane region" description="Helical" evidence="1">
    <location>
        <begin position="92"/>
        <end position="110"/>
    </location>
</feature>
<keyword evidence="1" id="KW-0472">Membrane</keyword>